<dbReference type="InterPro" id="IPR037664">
    <property type="entry name" value="BldD_C"/>
</dbReference>
<name>A0A1M4UUN6_9ACTN</name>
<gene>
    <name evidence="2" type="ORF">SAMN02745225_01097</name>
</gene>
<evidence type="ECO:0000259" key="1">
    <source>
        <dbReference type="PROSITE" id="PS50943"/>
    </source>
</evidence>
<dbReference type="CDD" id="cd00093">
    <property type="entry name" value="HTH_XRE"/>
    <property type="match status" value="1"/>
</dbReference>
<dbReference type="SUPFAM" id="SSF47413">
    <property type="entry name" value="lambda repressor-like DNA-binding domains"/>
    <property type="match status" value="1"/>
</dbReference>
<dbReference type="InterPro" id="IPR038099">
    <property type="entry name" value="BldD-like_C_sf"/>
</dbReference>
<organism evidence="2 3">
    <name type="scientific">Ferrithrix thermotolerans DSM 19514</name>
    <dbReference type="NCBI Taxonomy" id="1121881"/>
    <lineage>
        <taxon>Bacteria</taxon>
        <taxon>Bacillati</taxon>
        <taxon>Actinomycetota</taxon>
        <taxon>Acidimicrobiia</taxon>
        <taxon>Acidimicrobiales</taxon>
        <taxon>Acidimicrobiaceae</taxon>
        <taxon>Ferrithrix</taxon>
    </lineage>
</organism>
<dbReference type="EMBL" id="FQUL01000012">
    <property type="protein sequence ID" value="SHE60333.1"/>
    <property type="molecule type" value="Genomic_DNA"/>
</dbReference>
<evidence type="ECO:0000313" key="3">
    <source>
        <dbReference type="Proteomes" id="UP000184295"/>
    </source>
</evidence>
<sequence length="197" mass="22613">MDETNVEDQYAIKVGSRLRSVRKQKKLSLQAVEMASGQEFKASVLGAYERGERSISVPRLQRLAQLYSVPVDQLLPQDSAFDGGSAEFLNGIGISDKVIDHVITIDDYESREGSPRRFRWEPEVKVTIDLSKLQQVRGPERDLLKRYLDMIQVQRQDFNGRMITIRYDDLRIIGALLEMNVREMTERLEELGLRLVG</sequence>
<protein>
    <submittedName>
        <fullName evidence="2">Helix-turn-helix</fullName>
    </submittedName>
</protein>
<reference evidence="3" key="1">
    <citation type="submission" date="2016-11" db="EMBL/GenBank/DDBJ databases">
        <authorList>
            <person name="Varghese N."/>
            <person name="Submissions S."/>
        </authorList>
    </citation>
    <scope>NUCLEOTIDE SEQUENCE [LARGE SCALE GENOMIC DNA]</scope>
    <source>
        <strain evidence="3">DSM 19514</strain>
    </source>
</reference>
<dbReference type="GO" id="GO:0003677">
    <property type="term" value="F:DNA binding"/>
    <property type="evidence" value="ECO:0007669"/>
    <property type="project" value="InterPro"/>
</dbReference>
<dbReference type="OrthoDB" id="9810578at2"/>
<accession>A0A1M4UUN6</accession>
<dbReference type="CDD" id="cd16837">
    <property type="entry name" value="BldD_C_like"/>
    <property type="match status" value="1"/>
</dbReference>
<dbReference type="Gene3D" id="1.10.10.1930">
    <property type="match status" value="1"/>
</dbReference>
<dbReference type="PROSITE" id="PS50943">
    <property type="entry name" value="HTH_CROC1"/>
    <property type="match status" value="1"/>
</dbReference>
<dbReference type="Proteomes" id="UP000184295">
    <property type="component" value="Unassembled WGS sequence"/>
</dbReference>
<dbReference type="GO" id="GO:0045892">
    <property type="term" value="P:negative regulation of DNA-templated transcription"/>
    <property type="evidence" value="ECO:0007669"/>
    <property type="project" value="InterPro"/>
</dbReference>
<proteinExistence type="predicted"/>
<dbReference type="InterPro" id="IPR010982">
    <property type="entry name" value="Lambda_DNA-bd_dom_sf"/>
</dbReference>
<dbReference type="AlphaFoldDB" id="A0A1M4UUN6"/>
<dbReference type="Pfam" id="PF21179">
    <property type="entry name" value="BldD-like_C"/>
    <property type="match status" value="1"/>
</dbReference>
<keyword evidence="3" id="KW-1185">Reference proteome</keyword>
<dbReference type="InterPro" id="IPR001387">
    <property type="entry name" value="Cro/C1-type_HTH"/>
</dbReference>
<evidence type="ECO:0000313" key="2">
    <source>
        <dbReference type="EMBL" id="SHE60333.1"/>
    </source>
</evidence>
<dbReference type="SMART" id="SM00530">
    <property type="entry name" value="HTH_XRE"/>
    <property type="match status" value="1"/>
</dbReference>
<dbReference type="RefSeq" id="WP_072789708.1">
    <property type="nucleotide sequence ID" value="NZ_FQUL01000012.1"/>
</dbReference>
<feature type="domain" description="HTH cro/C1-type" evidence="1">
    <location>
        <begin position="18"/>
        <end position="74"/>
    </location>
</feature>
<dbReference type="Pfam" id="PF01381">
    <property type="entry name" value="HTH_3"/>
    <property type="match status" value="1"/>
</dbReference>
<dbReference type="STRING" id="1121881.SAMN02745225_01097"/>
<dbReference type="Gene3D" id="1.10.260.40">
    <property type="entry name" value="lambda repressor-like DNA-binding domains"/>
    <property type="match status" value="1"/>
</dbReference>